<dbReference type="OrthoDB" id="9776217at2"/>
<keyword evidence="3" id="KW-1185">Reference proteome</keyword>
<name>A0A518DIZ7_9BACT</name>
<proteinExistence type="predicted"/>
<dbReference type="Pfam" id="PF01695">
    <property type="entry name" value="IstB_IS21"/>
    <property type="match status" value="1"/>
</dbReference>
<dbReference type="InterPro" id="IPR002611">
    <property type="entry name" value="IstB_ATP-bd"/>
</dbReference>
<dbReference type="Proteomes" id="UP000317429">
    <property type="component" value="Chromosome"/>
</dbReference>
<evidence type="ECO:0000259" key="1">
    <source>
        <dbReference type="Pfam" id="PF01695"/>
    </source>
</evidence>
<feature type="domain" description="IstB-like ATP-binding" evidence="1">
    <location>
        <begin position="7"/>
        <end position="109"/>
    </location>
</feature>
<evidence type="ECO:0000313" key="3">
    <source>
        <dbReference type="Proteomes" id="UP000317429"/>
    </source>
</evidence>
<organism evidence="2 3">
    <name type="scientific">Pirellulimonas nuda</name>
    <dbReference type="NCBI Taxonomy" id="2528009"/>
    <lineage>
        <taxon>Bacteria</taxon>
        <taxon>Pseudomonadati</taxon>
        <taxon>Planctomycetota</taxon>
        <taxon>Planctomycetia</taxon>
        <taxon>Pirellulales</taxon>
        <taxon>Lacipirellulaceae</taxon>
        <taxon>Pirellulimonas</taxon>
    </lineage>
</organism>
<evidence type="ECO:0000313" key="2">
    <source>
        <dbReference type="EMBL" id="QDU91454.1"/>
    </source>
</evidence>
<reference evidence="2 3" key="1">
    <citation type="submission" date="2019-02" db="EMBL/GenBank/DDBJ databases">
        <title>Deep-cultivation of Planctomycetes and their phenomic and genomic characterization uncovers novel biology.</title>
        <authorList>
            <person name="Wiegand S."/>
            <person name="Jogler M."/>
            <person name="Boedeker C."/>
            <person name="Pinto D."/>
            <person name="Vollmers J."/>
            <person name="Rivas-Marin E."/>
            <person name="Kohn T."/>
            <person name="Peeters S.H."/>
            <person name="Heuer A."/>
            <person name="Rast P."/>
            <person name="Oberbeckmann S."/>
            <person name="Bunk B."/>
            <person name="Jeske O."/>
            <person name="Meyerdierks A."/>
            <person name="Storesund J.E."/>
            <person name="Kallscheuer N."/>
            <person name="Luecker S."/>
            <person name="Lage O.M."/>
            <person name="Pohl T."/>
            <person name="Merkel B.J."/>
            <person name="Hornburger P."/>
            <person name="Mueller R.-W."/>
            <person name="Bruemmer F."/>
            <person name="Labrenz M."/>
            <person name="Spormann A.M."/>
            <person name="Op den Camp H."/>
            <person name="Overmann J."/>
            <person name="Amann R."/>
            <person name="Jetten M.S.M."/>
            <person name="Mascher T."/>
            <person name="Medema M.H."/>
            <person name="Devos D.P."/>
            <person name="Kaster A.-K."/>
            <person name="Ovreas L."/>
            <person name="Rohde M."/>
            <person name="Galperin M.Y."/>
            <person name="Jogler C."/>
        </authorList>
    </citation>
    <scope>NUCLEOTIDE SEQUENCE [LARGE SCALE GENOMIC DNA]</scope>
    <source>
        <strain evidence="2 3">Pla175</strain>
    </source>
</reference>
<dbReference type="EMBL" id="CP036291">
    <property type="protein sequence ID" value="QDU91454.1"/>
    <property type="molecule type" value="Genomic_DNA"/>
</dbReference>
<accession>A0A518DIZ7</accession>
<dbReference type="AlphaFoldDB" id="A0A518DIZ7"/>
<dbReference type="RefSeq" id="WP_145291580.1">
    <property type="nucleotide sequence ID" value="NZ_CP036291.1"/>
</dbReference>
<protein>
    <submittedName>
        <fullName evidence="2">Transposase/IS protein</fullName>
    </submittedName>
</protein>
<sequence>MNETLSTTLRRLRLSGLAETLELRLQEASGNGLTHVEFLELILQDEMLIRGQRQIARRVKAASFRELKVLTDFDWSFNTSIKRNVVYDLSTGRFLNDHRDVLLCGPPGTMT</sequence>
<dbReference type="KEGG" id="pnd:Pla175_48830"/>
<gene>
    <name evidence="2" type="ORF">Pla175_48830</name>
</gene>
<dbReference type="GO" id="GO:0005524">
    <property type="term" value="F:ATP binding"/>
    <property type="evidence" value="ECO:0007669"/>
    <property type="project" value="InterPro"/>
</dbReference>